<dbReference type="AlphaFoldDB" id="A0A931B9Q0"/>
<dbReference type="Proteomes" id="UP000657385">
    <property type="component" value="Unassembled WGS sequence"/>
</dbReference>
<feature type="transmembrane region" description="Helical" evidence="1">
    <location>
        <begin position="64"/>
        <end position="86"/>
    </location>
</feature>
<evidence type="ECO:0008006" key="5">
    <source>
        <dbReference type="Google" id="ProtNLM"/>
    </source>
</evidence>
<sequence>MKARRNARRLALRAGVGAAFLVSTFLLLSPQQASACDVSIGYKPSMNISDLDHPSSTCSTSTSLVGAGVVDALGLGALVAIGWGAYRRSEKSPDATSTKLAEPAPALVDYLRAAGIK</sequence>
<organism evidence="3 4">
    <name type="scientific">Streptacidiphilus fuscans</name>
    <dbReference type="NCBI Taxonomy" id="2789292"/>
    <lineage>
        <taxon>Bacteria</taxon>
        <taxon>Bacillati</taxon>
        <taxon>Actinomycetota</taxon>
        <taxon>Actinomycetes</taxon>
        <taxon>Kitasatosporales</taxon>
        <taxon>Streptomycetaceae</taxon>
        <taxon>Streptacidiphilus</taxon>
    </lineage>
</organism>
<evidence type="ECO:0000313" key="3">
    <source>
        <dbReference type="EMBL" id="MBF9072641.1"/>
    </source>
</evidence>
<keyword evidence="1" id="KW-0472">Membrane</keyword>
<accession>A0A931B9Q0</accession>
<protein>
    <recommendedName>
        <fullName evidence="5">Secreted protein</fullName>
    </recommendedName>
</protein>
<comment type="caution">
    <text evidence="3">The sequence shown here is derived from an EMBL/GenBank/DDBJ whole genome shotgun (WGS) entry which is preliminary data.</text>
</comment>
<gene>
    <name evidence="3" type="ORF">I2501_31945</name>
</gene>
<keyword evidence="1" id="KW-1133">Transmembrane helix</keyword>
<evidence type="ECO:0000256" key="2">
    <source>
        <dbReference type="SAM" id="SignalP"/>
    </source>
</evidence>
<dbReference type="RefSeq" id="WP_196197806.1">
    <property type="nucleotide sequence ID" value="NZ_JADPRT010000017.1"/>
</dbReference>
<reference evidence="3" key="1">
    <citation type="submission" date="2020-11" db="EMBL/GenBank/DDBJ databases">
        <title>Isolation and identification of active actinomycetes.</title>
        <authorList>
            <person name="Yu B."/>
        </authorList>
    </citation>
    <scope>NUCLEOTIDE SEQUENCE</scope>
    <source>
        <strain evidence="3">NEAU-YB345</strain>
    </source>
</reference>
<name>A0A931B9Q0_9ACTN</name>
<keyword evidence="1" id="KW-0812">Transmembrane</keyword>
<proteinExistence type="predicted"/>
<keyword evidence="4" id="KW-1185">Reference proteome</keyword>
<feature type="chain" id="PRO_5036675142" description="Secreted protein" evidence="2">
    <location>
        <begin position="36"/>
        <end position="117"/>
    </location>
</feature>
<evidence type="ECO:0000313" key="4">
    <source>
        <dbReference type="Proteomes" id="UP000657385"/>
    </source>
</evidence>
<evidence type="ECO:0000256" key="1">
    <source>
        <dbReference type="SAM" id="Phobius"/>
    </source>
</evidence>
<dbReference type="EMBL" id="JADPRT010000017">
    <property type="protein sequence ID" value="MBF9072641.1"/>
    <property type="molecule type" value="Genomic_DNA"/>
</dbReference>
<feature type="signal peptide" evidence="2">
    <location>
        <begin position="1"/>
        <end position="35"/>
    </location>
</feature>
<keyword evidence="2" id="KW-0732">Signal</keyword>